<dbReference type="Gene3D" id="1.10.10.10">
    <property type="entry name" value="Winged helix-like DNA-binding domain superfamily/Winged helix DNA-binding domain"/>
    <property type="match status" value="1"/>
</dbReference>
<dbReference type="InterPro" id="IPR043519">
    <property type="entry name" value="NT_sf"/>
</dbReference>
<feature type="domain" description="Polymerase nucleotidyl transferase" evidence="1">
    <location>
        <begin position="105"/>
        <end position="149"/>
    </location>
</feature>
<dbReference type="CDD" id="cd00090">
    <property type="entry name" value="HTH_ARSR"/>
    <property type="match status" value="1"/>
</dbReference>
<dbReference type="InterPro" id="IPR011991">
    <property type="entry name" value="ArsR-like_HTH"/>
</dbReference>
<dbReference type="GO" id="GO:0006355">
    <property type="term" value="P:regulation of DNA-templated transcription"/>
    <property type="evidence" value="ECO:0007669"/>
    <property type="project" value="UniProtKB-ARBA"/>
</dbReference>
<evidence type="ECO:0000259" key="1">
    <source>
        <dbReference type="Pfam" id="PF01909"/>
    </source>
</evidence>
<dbReference type="CDD" id="cd05403">
    <property type="entry name" value="NT_KNTase_like"/>
    <property type="match status" value="1"/>
</dbReference>
<protein>
    <submittedName>
        <fullName evidence="2">Putative nucleotidyltransferase</fullName>
    </submittedName>
</protein>
<gene>
    <name evidence="2" type="ORF">HNP55_000653</name>
</gene>
<proteinExistence type="predicted"/>
<dbReference type="InterPro" id="IPR036390">
    <property type="entry name" value="WH_DNA-bd_sf"/>
</dbReference>
<comment type="caution">
    <text evidence="2">The sequence shown here is derived from an EMBL/GenBank/DDBJ whole genome shotgun (WGS) entry which is preliminary data.</text>
</comment>
<dbReference type="EMBL" id="JACHLP010000001">
    <property type="protein sequence ID" value="MBB4842158.1"/>
    <property type="molecule type" value="Genomic_DNA"/>
</dbReference>
<organism evidence="2 3">
    <name type="scientific">Roseateles oligotrophus</name>
    <dbReference type="NCBI Taxonomy" id="1769250"/>
    <lineage>
        <taxon>Bacteria</taxon>
        <taxon>Pseudomonadati</taxon>
        <taxon>Pseudomonadota</taxon>
        <taxon>Betaproteobacteria</taxon>
        <taxon>Burkholderiales</taxon>
        <taxon>Sphaerotilaceae</taxon>
        <taxon>Roseateles</taxon>
    </lineage>
</organism>
<accession>A0A840L7G1</accession>
<keyword evidence="2" id="KW-0808">Transferase</keyword>
<dbReference type="RefSeq" id="WP_221439430.1">
    <property type="nucleotide sequence ID" value="NZ_JACHLP010000001.1"/>
</dbReference>
<dbReference type="InterPro" id="IPR002934">
    <property type="entry name" value="Polymerase_NTP_transf_dom"/>
</dbReference>
<dbReference type="Proteomes" id="UP000562027">
    <property type="component" value="Unassembled WGS sequence"/>
</dbReference>
<sequence length="204" mass="22054">MSTLADLLLGQHRRRVLAILLLNPQTSLHVRELARQTGSQPGTLNRELTKLAKAGVLLQQRVGNQVHYQANRACPVFDELAGLLRKTSGMSTVLADALAPFSGRIRSALVFGSVARGEETSTSDVDVLILGELGLAEVVEALHPLQDNLRREINPVVYRPADFLDKLASGNTWAKEVVTKPKLFLIGTADDFAEFVGHPASAGV</sequence>
<keyword evidence="3" id="KW-1185">Reference proteome</keyword>
<dbReference type="AlphaFoldDB" id="A0A840L7G1"/>
<dbReference type="GO" id="GO:0016779">
    <property type="term" value="F:nucleotidyltransferase activity"/>
    <property type="evidence" value="ECO:0007669"/>
    <property type="project" value="InterPro"/>
</dbReference>
<dbReference type="Gene3D" id="3.30.460.10">
    <property type="entry name" value="Beta Polymerase, domain 2"/>
    <property type="match status" value="1"/>
</dbReference>
<dbReference type="SUPFAM" id="SSF46785">
    <property type="entry name" value="Winged helix' DNA-binding domain"/>
    <property type="match status" value="1"/>
</dbReference>
<evidence type="ECO:0000313" key="2">
    <source>
        <dbReference type="EMBL" id="MBB4842158.1"/>
    </source>
</evidence>
<dbReference type="SUPFAM" id="SSF81301">
    <property type="entry name" value="Nucleotidyltransferase"/>
    <property type="match status" value="1"/>
</dbReference>
<reference evidence="2 3" key="1">
    <citation type="submission" date="2020-08" db="EMBL/GenBank/DDBJ databases">
        <title>Functional genomics of gut bacteria from endangered species of beetles.</title>
        <authorList>
            <person name="Carlos-Shanley C."/>
        </authorList>
    </citation>
    <scope>NUCLEOTIDE SEQUENCE [LARGE SCALE GENOMIC DNA]</scope>
    <source>
        <strain evidence="2 3">S00239</strain>
    </source>
</reference>
<name>A0A840L7G1_9BURK</name>
<dbReference type="Pfam" id="PF01909">
    <property type="entry name" value="NTP_transf_2"/>
    <property type="match status" value="1"/>
</dbReference>
<evidence type="ECO:0000313" key="3">
    <source>
        <dbReference type="Proteomes" id="UP000562027"/>
    </source>
</evidence>
<dbReference type="InterPro" id="IPR036388">
    <property type="entry name" value="WH-like_DNA-bd_sf"/>
</dbReference>